<protein>
    <submittedName>
        <fullName evidence="1">Uncharacterized protein</fullName>
    </submittedName>
</protein>
<keyword evidence="2" id="KW-1185">Reference proteome</keyword>
<evidence type="ECO:0000313" key="2">
    <source>
        <dbReference type="Proteomes" id="UP001329430"/>
    </source>
</evidence>
<evidence type="ECO:0000313" key="1">
    <source>
        <dbReference type="EMBL" id="KAK5643765.1"/>
    </source>
</evidence>
<accession>A0AAN7V8A9</accession>
<comment type="caution">
    <text evidence="1">The sequence shown here is derived from an EMBL/GenBank/DDBJ whole genome shotgun (WGS) entry which is preliminary data.</text>
</comment>
<dbReference type="Proteomes" id="UP001329430">
    <property type="component" value="Chromosome 5"/>
</dbReference>
<reference evidence="1 2" key="1">
    <citation type="journal article" date="2024" name="Insects">
        <title>An Improved Chromosome-Level Genome Assembly of the Firefly Pyrocoelia pectoralis.</title>
        <authorList>
            <person name="Fu X."/>
            <person name="Meyer-Rochow V.B."/>
            <person name="Ballantyne L."/>
            <person name="Zhu X."/>
        </authorList>
    </citation>
    <scope>NUCLEOTIDE SEQUENCE [LARGE SCALE GENOMIC DNA]</scope>
    <source>
        <strain evidence="1">XCY_ONT2</strain>
    </source>
</reference>
<dbReference type="EMBL" id="JAVRBK010000005">
    <property type="protein sequence ID" value="KAK5643765.1"/>
    <property type="molecule type" value="Genomic_DNA"/>
</dbReference>
<sequence length="355" mass="40913">MSSKHKCPRLIFPSKYEIQNRDSINWWLQLFKKMEDEFKIPPCHRKDILSKIFPEKLLQKILSMIVVTDNEEGASEDAICVRDSYGKTLRSDGTIVSKTEQSQSLIELSKKDRKYECAGRTNPFLKFCKCPPERAAIWRPLPPLSIEGMDLGQKSEAITEAIAFDFVEWLKNLGGETKTTLDVAQVMKMFEVGFHTHAATSLVVRVREMPSVPKNVAEMRKHPEKAFAEKLHEQIRDDIRASRKKAKSRAFCTTLPNILRYTPPKAEIVDKWLTRRAPERIASMAIVWDGITDLRSTRTFCKWLIDHPDVPRPRYLEQQGMLQSSFFEKPHYSIDSQTSTQTIEPGFISDINPIQ</sequence>
<proteinExistence type="predicted"/>
<dbReference type="AlphaFoldDB" id="A0AAN7V8A9"/>
<organism evidence="1 2">
    <name type="scientific">Pyrocoelia pectoralis</name>
    <dbReference type="NCBI Taxonomy" id="417401"/>
    <lineage>
        <taxon>Eukaryota</taxon>
        <taxon>Metazoa</taxon>
        <taxon>Ecdysozoa</taxon>
        <taxon>Arthropoda</taxon>
        <taxon>Hexapoda</taxon>
        <taxon>Insecta</taxon>
        <taxon>Pterygota</taxon>
        <taxon>Neoptera</taxon>
        <taxon>Endopterygota</taxon>
        <taxon>Coleoptera</taxon>
        <taxon>Polyphaga</taxon>
        <taxon>Elateriformia</taxon>
        <taxon>Elateroidea</taxon>
        <taxon>Lampyridae</taxon>
        <taxon>Lampyrinae</taxon>
        <taxon>Pyrocoelia</taxon>
    </lineage>
</organism>
<name>A0AAN7V8A9_9COLE</name>
<gene>
    <name evidence="1" type="ORF">RI129_007610</name>
</gene>